<evidence type="ECO:0000313" key="8">
    <source>
        <dbReference type="Proteomes" id="UP000504882"/>
    </source>
</evidence>
<keyword evidence="2" id="KW-0378">Hydrolase</keyword>
<feature type="signal peptide" evidence="5">
    <location>
        <begin position="1"/>
        <end position="33"/>
    </location>
</feature>
<accession>A0ABY2E5T9</accession>
<evidence type="ECO:0000259" key="6">
    <source>
        <dbReference type="PROSITE" id="PS51829"/>
    </source>
</evidence>
<dbReference type="InterPro" id="IPR002884">
    <property type="entry name" value="P_dom"/>
</dbReference>
<feature type="region of interest" description="Disordered" evidence="3">
    <location>
        <begin position="408"/>
        <end position="449"/>
    </location>
</feature>
<proteinExistence type="predicted"/>
<keyword evidence="4" id="KW-0812">Transmembrane</keyword>
<feature type="compositionally biased region" description="Low complexity" evidence="3">
    <location>
        <begin position="410"/>
        <end position="432"/>
    </location>
</feature>
<dbReference type="Proteomes" id="UP000504882">
    <property type="component" value="Unassembled WGS sequence"/>
</dbReference>
<dbReference type="SUPFAM" id="SSF49785">
    <property type="entry name" value="Galactose-binding domain-like"/>
    <property type="match status" value="1"/>
</dbReference>
<keyword evidence="1" id="KW-0645">Protease</keyword>
<organism evidence="7 8">
    <name type="scientific">Occultella glacieicola</name>
    <dbReference type="NCBI Taxonomy" id="2518684"/>
    <lineage>
        <taxon>Bacteria</taxon>
        <taxon>Bacillati</taxon>
        <taxon>Actinomycetota</taxon>
        <taxon>Actinomycetes</taxon>
        <taxon>Micrococcales</taxon>
        <taxon>Ruaniaceae</taxon>
        <taxon>Occultella</taxon>
    </lineage>
</organism>
<gene>
    <name evidence="7" type="ORF">EXU48_06060</name>
</gene>
<dbReference type="Gene3D" id="2.60.120.260">
    <property type="entry name" value="Galactose-binding domain-like"/>
    <property type="match status" value="1"/>
</dbReference>
<sequence>MHGSRRRARVELLVLGALAAAVGATATADPAIADGPTTFTSSDGPILVPAAQLELDYQPAAPFPSVITVSGLDGPVVDVSVTLQGISHEFFGDADVLLESPSGDNLVVLSDTLGYANDLTFTLTDAATEPVPDILDPAGSYLPTDVDVIPPVEDIFSPGPDPSEHTTFADAFAGTDPNGSWSLYVIDDTGFDSGSLAGWSLTITTASVDAGGPYAIDEGSPLTLAATTDLPGATLTWDLDGDGGFDDATGATPTLDAAALEGLGLADGPATATFAVSATDGVLTVTDTADVTVINVAPTVTVSAPATVGLNEPFLVTVTIDDPSVADRDAGFGALVGVYADLQATCSPPVDPADRPADVTNPLEFDATAGTAELEFTLTSGDPYAAWVEVTDSDGATSAACTTWLVLEDPGPTAEPATPPATNEAAATNGGPSATPQARSGGDDDLAATGSPAALLGAVALGLVAAGLALRRRAKTSHRHDPAA</sequence>
<evidence type="ECO:0000256" key="1">
    <source>
        <dbReference type="ARBA" id="ARBA00022670"/>
    </source>
</evidence>
<dbReference type="EMBL" id="SMNA01000003">
    <property type="protein sequence ID" value="TDE95824.1"/>
    <property type="molecule type" value="Genomic_DNA"/>
</dbReference>
<protein>
    <recommendedName>
        <fullName evidence="6">P/Homo B domain-containing protein</fullName>
    </recommendedName>
</protein>
<reference evidence="7 8" key="1">
    <citation type="submission" date="2019-03" db="EMBL/GenBank/DDBJ databases">
        <title>Genomic features of bacteria from cold environments.</title>
        <authorList>
            <person name="Shen L."/>
        </authorList>
    </citation>
    <scope>NUCLEOTIDE SEQUENCE [LARGE SCALE GENOMIC DNA]</scope>
    <source>
        <strain evidence="8">T3246-1</strain>
    </source>
</reference>
<comment type="caution">
    <text evidence="7">The sequence shown here is derived from an EMBL/GenBank/DDBJ whole genome shotgun (WGS) entry which is preliminary data.</text>
</comment>
<feature type="chain" id="PRO_5045542318" description="P/Homo B domain-containing protein" evidence="5">
    <location>
        <begin position="34"/>
        <end position="484"/>
    </location>
</feature>
<name>A0ABY2E5T9_9MICO</name>
<dbReference type="InterPro" id="IPR008979">
    <property type="entry name" value="Galactose-bd-like_sf"/>
</dbReference>
<keyword evidence="4" id="KW-1133">Transmembrane helix</keyword>
<keyword evidence="5" id="KW-0732">Signal</keyword>
<feature type="transmembrane region" description="Helical" evidence="4">
    <location>
        <begin position="453"/>
        <end position="470"/>
    </location>
</feature>
<dbReference type="PROSITE" id="PS51829">
    <property type="entry name" value="P_HOMO_B"/>
    <property type="match status" value="1"/>
</dbReference>
<dbReference type="RefSeq" id="WP_133106753.1">
    <property type="nucleotide sequence ID" value="NZ_SMNA01000003.1"/>
</dbReference>
<keyword evidence="8" id="KW-1185">Reference proteome</keyword>
<evidence type="ECO:0000256" key="3">
    <source>
        <dbReference type="SAM" id="MobiDB-lite"/>
    </source>
</evidence>
<feature type="domain" description="P/Homo B" evidence="6">
    <location>
        <begin position="34"/>
        <end position="209"/>
    </location>
</feature>
<evidence type="ECO:0000313" key="7">
    <source>
        <dbReference type="EMBL" id="TDE95824.1"/>
    </source>
</evidence>
<evidence type="ECO:0000256" key="2">
    <source>
        <dbReference type="ARBA" id="ARBA00022801"/>
    </source>
</evidence>
<evidence type="ECO:0000256" key="4">
    <source>
        <dbReference type="SAM" id="Phobius"/>
    </source>
</evidence>
<keyword evidence="4" id="KW-0472">Membrane</keyword>
<evidence type="ECO:0000256" key="5">
    <source>
        <dbReference type="SAM" id="SignalP"/>
    </source>
</evidence>